<dbReference type="InterPro" id="IPR050430">
    <property type="entry name" value="Peptidase_S1"/>
</dbReference>
<dbReference type="FunFam" id="2.40.10.10:FF:000036">
    <property type="entry name" value="Trypsin beta"/>
    <property type="match status" value="1"/>
</dbReference>
<dbReference type="GO" id="GO:0006508">
    <property type="term" value="P:proteolysis"/>
    <property type="evidence" value="ECO:0007669"/>
    <property type="project" value="UniProtKB-KW"/>
</dbReference>
<keyword evidence="9" id="KW-1133">Transmembrane helix</keyword>
<keyword evidence="6 8" id="KW-0720">Serine protease</keyword>
<comment type="subcellular location">
    <subcellularLocation>
        <location evidence="1">Secreted</location>
        <location evidence="1">Extracellular space</location>
    </subcellularLocation>
</comment>
<dbReference type="InterPro" id="IPR043504">
    <property type="entry name" value="Peptidase_S1_PA_chymotrypsin"/>
</dbReference>
<dbReference type="Pfam" id="PF00089">
    <property type="entry name" value="Trypsin"/>
    <property type="match status" value="1"/>
</dbReference>
<dbReference type="InterPro" id="IPR018114">
    <property type="entry name" value="TRYPSIN_HIS"/>
</dbReference>
<keyword evidence="5 8" id="KW-0378">Hydrolase</keyword>
<dbReference type="InterPro" id="IPR001314">
    <property type="entry name" value="Peptidase_S1A"/>
</dbReference>
<dbReference type="InterPro" id="IPR033116">
    <property type="entry name" value="TRYPSIN_SER"/>
</dbReference>
<dbReference type="InterPro" id="IPR001254">
    <property type="entry name" value="Trypsin_dom"/>
</dbReference>
<feature type="domain" description="Peptidase S1" evidence="10">
    <location>
        <begin position="68"/>
        <end position="301"/>
    </location>
</feature>
<dbReference type="AlphaFoldDB" id="W8CDI6"/>
<dbReference type="PROSITE" id="PS00135">
    <property type="entry name" value="TRYPSIN_SER"/>
    <property type="match status" value="1"/>
</dbReference>
<dbReference type="PANTHER" id="PTHR24276:SF91">
    <property type="entry name" value="AT26814P-RELATED"/>
    <property type="match status" value="1"/>
</dbReference>
<evidence type="ECO:0000256" key="3">
    <source>
        <dbReference type="ARBA" id="ARBA00022525"/>
    </source>
</evidence>
<keyword evidence="9" id="KW-0472">Membrane</keyword>
<evidence type="ECO:0000256" key="4">
    <source>
        <dbReference type="ARBA" id="ARBA00022670"/>
    </source>
</evidence>
<keyword evidence="4 8" id="KW-0645">Protease</keyword>
<dbReference type="PROSITE" id="PS50240">
    <property type="entry name" value="TRYPSIN_DOM"/>
    <property type="match status" value="1"/>
</dbReference>
<evidence type="ECO:0000259" key="10">
    <source>
        <dbReference type="PROSITE" id="PS50240"/>
    </source>
</evidence>
<dbReference type="PROSITE" id="PS00134">
    <property type="entry name" value="TRYPSIN_HIS"/>
    <property type="match status" value="1"/>
</dbReference>
<evidence type="ECO:0000313" key="11">
    <source>
        <dbReference type="EMBL" id="JAC04675.1"/>
    </source>
</evidence>
<evidence type="ECO:0000256" key="5">
    <source>
        <dbReference type="ARBA" id="ARBA00022801"/>
    </source>
</evidence>
<keyword evidence="9" id="KW-0812">Transmembrane</keyword>
<organism evidence="11">
    <name type="scientific">Ceratitis capitata</name>
    <name type="common">Mediterranean fruit fly</name>
    <name type="synonym">Tephritis capitata</name>
    <dbReference type="NCBI Taxonomy" id="7213"/>
    <lineage>
        <taxon>Eukaryota</taxon>
        <taxon>Metazoa</taxon>
        <taxon>Ecdysozoa</taxon>
        <taxon>Arthropoda</taxon>
        <taxon>Hexapoda</taxon>
        <taxon>Insecta</taxon>
        <taxon>Pterygota</taxon>
        <taxon>Neoptera</taxon>
        <taxon>Endopterygota</taxon>
        <taxon>Diptera</taxon>
        <taxon>Brachycera</taxon>
        <taxon>Muscomorpha</taxon>
        <taxon>Tephritoidea</taxon>
        <taxon>Tephritidae</taxon>
        <taxon>Ceratitis</taxon>
        <taxon>Ceratitis</taxon>
    </lineage>
</organism>
<dbReference type="OrthoDB" id="10059102at2759"/>
<evidence type="ECO:0000256" key="6">
    <source>
        <dbReference type="ARBA" id="ARBA00022825"/>
    </source>
</evidence>
<name>W8CDI6_CERCA</name>
<dbReference type="Gene3D" id="2.40.10.10">
    <property type="entry name" value="Trypsin-like serine proteases"/>
    <property type="match status" value="1"/>
</dbReference>
<reference evidence="11" key="2">
    <citation type="journal article" date="2014" name="BMC Genomics">
        <title>A genomic perspective to assessing quality of mass-reared SIT flies used in Mediterranean fruit fly (Ceratitis capitata) eradication in California.</title>
        <authorList>
            <person name="Calla B."/>
            <person name="Hall B."/>
            <person name="Hou S."/>
            <person name="Geib S.M."/>
        </authorList>
    </citation>
    <scope>NUCLEOTIDE SEQUENCE</scope>
</reference>
<sequence>FDFTLFLNLEMIQNIFFTTKFFIAILIINLFVTPLRLCHERGLEKTYPIQHESSEHKGPDSEEDRFLITGGYRPINHNLTKYLVSISYANFIKFFGDAHFCGGSIIKPNTILTAAHCISKQMNGFQMMRSIIVIAGTPNRFVRTDKTQVMKVKRFVVHGGDSVDIALIILRKDIKIDDVTTGVLAIATEPPRTGTRCIVLGWGRIFDHGPMPAEVMYVDLQIWSQRRCQSYRAFYLPSLICAGEPEHPERDSCSGDSGGPLICAARLVGVVSFGIGCGTPGYPGFYTNVYKYGDWIRENCGNTCGAGTFLKVYVMLYLCYLLL</sequence>
<dbReference type="CDD" id="cd00190">
    <property type="entry name" value="Tryp_SPc"/>
    <property type="match status" value="1"/>
</dbReference>
<dbReference type="SMART" id="SM00020">
    <property type="entry name" value="Tryp_SPc"/>
    <property type="match status" value="1"/>
</dbReference>
<reference evidence="11" key="1">
    <citation type="submission" date="2013-07" db="EMBL/GenBank/DDBJ databases">
        <authorList>
            <person name="Geib S."/>
        </authorList>
    </citation>
    <scope>NUCLEOTIDE SEQUENCE</scope>
</reference>
<dbReference type="GO" id="GO:0004252">
    <property type="term" value="F:serine-type endopeptidase activity"/>
    <property type="evidence" value="ECO:0007669"/>
    <property type="project" value="InterPro"/>
</dbReference>
<feature type="transmembrane region" description="Helical" evidence="9">
    <location>
        <begin position="12"/>
        <end position="32"/>
    </location>
</feature>
<dbReference type="PANTHER" id="PTHR24276">
    <property type="entry name" value="POLYSERASE-RELATED"/>
    <property type="match status" value="1"/>
</dbReference>
<accession>W8CDI6</accession>
<evidence type="ECO:0000256" key="2">
    <source>
        <dbReference type="ARBA" id="ARBA00007664"/>
    </source>
</evidence>
<dbReference type="SUPFAM" id="SSF50494">
    <property type="entry name" value="Trypsin-like serine proteases"/>
    <property type="match status" value="1"/>
</dbReference>
<dbReference type="InterPro" id="IPR009003">
    <property type="entry name" value="Peptidase_S1_PA"/>
</dbReference>
<comment type="similarity">
    <text evidence="2">Belongs to the peptidase S1 family.</text>
</comment>
<gene>
    <name evidence="11" type="primary">TRY1</name>
</gene>
<evidence type="ECO:0000256" key="1">
    <source>
        <dbReference type="ARBA" id="ARBA00004239"/>
    </source>
</evidence>
<dbReference type="EMBL" id="GAMC01001881">
    <property type="protein sequence ID" value="JAC04675.1"/>
    <property type="molecule type" value="mRNA"/>
</dbReference>
<dbReference type="GO" id="GO:0005576">
    <property type="term" value="C:extracellular region"/>
    <property type="evidence" value="ECO:0007669"/>
    <property type="project" value="UniProtKB-SubCell"/>
</dbReference>
<dbReference type="PRINTS" id="PR00722">
    <property type="entry name" value="CHYMOTRYPSIN"/>
</dbReference>
<proteinExistence type="evidence at transcript level"/>
<feature type="non-terminal residue" evidence="11">
    <location>
        <position position="1"/>
    </location>
</feature>
<keyword evidence="7" id="KW-1015">Disulfide bond</keyword>
<protein>
    <submittedName>
        <fullName evidence="11">Trypsin I-P1</fullName>
    </submittedName>
</protein>
<keyword evidence="3" id="KW-0964">Secreted</keyword>
<evidence type="ECO:0000256" key="8">
    <source>
        <dbReference type="RuleBase" id="RU363034"/>
    </source>
</evidence>
<evidence type="ECO:0000256" key="9">
    <source>
        <dbReference type="SAM" id="Phobius"/>
    </source>
</evidence>
<evidence type="ECO:0000256" key="7">
    <source>
        <dbReference type="ARBA" id="ARBA00023157"/>
    </source>
</evidence>